<dbReference type="Proteomes" id="UP000828941">
    <property type="component" value="Chromosome 1"/>
</dbReference>
<keyword evidence="2" id="KW-1185">Reference proteome</keyword>
<proteinExistence type="predicted"/>
<comment type="caution">
    <text evidence="1">The sequence shown here is derived from an EMBL/GenBank/DDBJ whole genome shotgun (WGS) entry which is preliminary data.</text>
</comment>
<accession>A0ACB9Q9F7</accession>
<protein>
    <submittedName>
        <fullName evidence="1">Uncharacterized protein</fullName>
    </submittedName>
</protein>
<evidence type="ECO:0000313" key="2">
    <source>
        <dbReference type="Proteomes" id="UP000828941"/>
    </source>
</evidence>
<evidence type="ECO:0000313" key="1">
    <source>
        <dbReference type="EMBL" id="KAI4356687.1"/>
    </source>
</evidence>
<dbReference type="EMBL" id="CM039426">
    <property type="protein sequence ID" value="KAI4356687.1"/>
    <property type="molecule type" value="Genomic_DNA"/>
</dbReference>
<sequence>MRIHLSLRVSLYVPYWRSCKIEKLSDTQCQPESQLKFITEAWLLDFRQNGDDAIVDVEVRTGGARIGDYEYLLSMPMGTLTIESVEKLLAQKQESEKEFEILKGTPPTSMWLKDLDELEKKLEDLDSKGKGGKNENNKKANNVESEADIVANSSMDVEKVAEVAKPIGRGGSRKAPPNKQDDDEVQSLQERHAAYNLGPSDDPSAAMKTERTKSQLGRKFGRAISKFSI</sequence>
<reference evidence="1 2" key="1">
    <citation type="journal article" date="2022" name="DNA Res.">
        <title>Chromosomal-level genome assembly of the orchid tree Bauhinia variegata (Leguminosae; Cercidoideae) supports the allotetraploid origin hypothesis of Bauhinia.</title>
        <authorList>
            <person name="Zhong Y."/>
            <person name="Chen Y."/>
            <person name="Zheng D."/>
            <person name="Pang J."/>
            <person name="Liu Y."/>
            <person name="Luo S."/>
            <person name="Meng S."/>
            <person name="Qian L."/>
            <person name="Wei D."/>
            <person name="Dai S."/>
            <person name="Zhou R."/>
        </authorList>
    </citation>
    <scope>NUCLEOTIDE SEQUENCE [LARGE SCALE GENOMIC DNA]</scope>
    <source>
        <strain evidence="1">BV-YZ2020</strain>
    </source>
</reference>
<name>A0ACB9Q9F7_BAUVA</name>
<organism evidence="1 2">
    <name type="scientific">Bauhinia variegata</name>
    <name type="common">Purple orchid tree</name>
    <name type="synonym">Phanera variegata</name>
    <dbReference type="NCBI Taxonomy" id="167791"/>
    <lineage>
        <taxon>Eukaryota</taxon>
        <taxon>Viridiplantae</taxon>
        <taxon>Streptophyta</taxon>
        <taxon>Embryophyta</taxon>
        <taxon>Tracheophyta</taxon>
        <taxon>Spermatophyta</taxon>
        <taxon>Magnoliopsida</taxon>
        <taxon>eudicotyledons</taxon>
        <taxon>Gunneridae</taxon>
        <taxon>Pentapetalae</taxon>
        <taxon>rosids</taxon>
        <taxon>fabids</taxon>
        <taxon>Fabales</taxon>
        <taxon>Fabaceae</taxon>
        <taxon>Cercidoideae</taxon>
        <taxon>Cercideae</taxon>
        <taxon>Bauhiniinae</taxon>
        <taxon>Bauhinia</taxon>
    </lineage>
</organism>
<gene>
    <name evidence="1" type="ORF">L6164_000691</name>
</gene>